<feature type="transmembrane region" description="Helical" evidence="1">
    <location>
        <begin position="408"/>
        <end position="429"/>
    </location>
</feature>
<keyword evidence="1" id="KW-1133">Transmembrane helix</keyword>
<dbReference type="PANTHER" id="PTHR37947">
    <property type="entry name" value="BLL2462 PROTEIN"/>
    <property type="match status" value="1"/>
</dbReference>
<keyword evidence="1" id="KW-0472">Membrane</keyword>
<dbReference type="Gene3D" id="3.40.50.880">
    <property type="match status" value="1"/>
</dbReference>
<dbReference type="SUPFAM" id="SSF52317">
    <property type="entry name" value="Class I glutamine amidotransferase-like"/>
    <property type="match status" value="1"/>
</dbReference>
<feature type="domain" description="DUF7408" evidence="2">
    <location>
        <begin position="198"/>
        <end position="320"/>
    </location>
</feature>
<reference evidence="3" key="1">
    <citation type="submission" date="2022-01" db="EMBL/GenBank/DDBJ databases">
        <title>Paenibacillus spongiae sp. nov., isolated from marine sponge.</title>
        <authorList>
            <person name="Li Z."/>
            <person name="Zhang M."/>
        </authorList>
    </citation>
    <scope>NUCLEOTIDE SEQUENCE</scope>
    <source>
        <strain evidence="3">PHS-Z3</strain>
    </source>
</reference>
<dbReference type="RefSeq" id="WP_258388635.1">
    <property type="nucleotide sequence ID" value="NZ_CP091430.1"/>
</dbReference>
<name>A0ABY5SFN7_9BACL</name>
<organism evidence="3 4">
    <name type="scientific">Paenibacillus spongiae</name>
    <dbReference type="NCBI Taxonomy" id="2909671"/>
    <lineage>
        <taxon>Bacteria</taxon>
        <taxon>Bacillati</taxon>
        <taxon>Bacillota</taxon>
        <taxon>Bacilli</taxon>
        <taxon>Bacillales</taxon>
        <taxon>Paenibacillaceae</taxon>
        <taxon>Paenibacillus</taxon>
    </lineage>
</organism>
<dbReference type="PANTHER" id="PTHR37947:SF1">
    <property type="entry name" value="BLL2462 PROTEIN"/>
    <property type="match status" value="1"/>
</dbReference>
<evidence type="ECO:0000313" key="3">
    <source>
        <dbReference type="EMBL" id="UVI32584.1"/>
    </source>
</evidence>
<evidence type="ECO:0000259" key="2">
    <source>
        <dbReference type="Pfam" id="PF24157"/>
    </source>
</evidence>
<accession>A0ABY5SFN7</accession>
<dbReference type="EMBL" id="CP091430">
    <property type="protein sequence ID" value="UVI32584.1"/>
    <property type="molecule type" value="Genomic_DNA"/>
</dbReference>
<sequence>MLSFRRTTTYVALLVCLLTIWALPIAGMPTGRVYAESNGAKKGIDMQASVGYQGVVKEGRWFPVFFTLTNQTANDISGELVMSVRSQWSGQMINYAVKAQLPKDTPIQLSIALPGMPLAKNNHHIRFYEGSSETGKQIALTGTQSYLTNTMTSNNTIGVLARDPDTLNFMPTLNQRGYNIQVLPIEPNELPEDAQMLDALDMLVLNDVSSDSWSQAQVEAITKWVKRGGTLIAAGGAGFSKTAGPLAELIPVTANGTRTITSTAGLAAASGKPLKLSSPLTVSDGTAKEGSQILLEEEGVPLAVKWPVGTGEVMYVAFDPSLEPMASWSGSPGLWAKLLQHHLQVLQPGVGFVQMGGNSFWELQTVADMFPSIKMPRFSILFYLFLAYLLIVAPLLFIMLKRMDRREWAWWIIPSIAIISSVAIFFIGASDKNSTLTHTVRTVELTGAGDGLQSGVTAVFSPAGGTVNVKFNEAQSLVPYPNDNGFGGSGGGVDDNALQTVYSGSQNAEVKWLEVPFWSTRKTYTDRALVTDTGQIQTVFDSEGQNSKISLTNKTAADMTDVHVLWNGLSYKVGDLKVGSSGSAAVRPKTTPYSGGYVDYASMMFPYPTNGRNDQYARERRLVNAYLNDSTNKGGAMLGSNQPVIIGFTESTQPWFEVNGKQVKSDTLTMWVQRITIDPVKGDRITLPYGMLPPNIKSTTMAQTESRSDGWMALTKGDLLFEYSLPAIQGAAYEKLSIAISTVSGQNQPALSIWNEREGKWAAVTGGGMNWEMKASDYVTAAGTINMKYTVSGDMRVETVMPQIALEGKVKKP</sequence>
<proteinExistence type="predicted"/>
<feature type="transmembrane region" description="Helical" evidence="1">
    <location>
        <begin position="380"/>
        <end position="401"/>
    </location>
</feature>
<dbReference type="InterPro" id="IPR029062">
    <property type="entry name" value="Class_I_gatase-like"/>
</dbReference>
<evidence type="ECO:0000256" key="1">
    <source>
        <dbReference type="SAM" id="Phobius"/>
    </source>
</evidence>
<dbReference type="Proteomes" id="UP001057877">
    <property type="component" value="Chromosome"/>
</dbReference>
<keyword evidence="1" id="KW-0812">Transmembrane</keyword>
<gene>
    <name evidence="3" type="ORF">L1F29_12465</name>
</gene>
<evidence type="ECO:0000313" key="4">
    <source>
        <dbReference type="Proteomes" id="UP001057877"/>
    </source>
</evidence>
<keyword evidence="4" id="KW-1185">Reference proteome</keyword>
<dbReference type="Pfam" id="PF24157">
    <property type="entry name" value="DUF7408"/>
    <property type="match status" value="1"/>
</dbReference>
<protein>
    <recommendedName>
        <fullName evidence="2">DUF7408 domain-containing protein</fullName>
    </recommendedName>
</protein>
<dbReference type="InterPro" id="IPR055831">
    <property type="entry name" value="DUF7408"/>
</dbReference>